<keyword evidence="3" id="KW-0813">Transport</keyword>
<protein>
    <submittedName>
        <fullName evidence="8">Iron ABC transporter substrate-binding protein</fullName>
    </submittedName>
</protein>
<feature type="chain" id="PRO_5016076458" evidence="6">
    <location>
        <begin position="20"/>
        <end position="297"/>
    </location>
</feature>
<name>A0A2W5NDK6_RHOSU</name>
<dbReference type="PANTHER" id="PTHR30532">
    <property type="entry name" value="IRON III DICITRATE-BINDING PERIPLASMIC PROTEIN"/>
    <property type="match status" value="1"/>
</dbReference>
<dbReference type="InterPro" id="IPR002491">
    <property type="entry name" value="ABC_transptr_periplasmic_BD"/>
</dbReference>
<evidence type="ECO:0000259" key="7">
    <source>
        <dbReference type="PROSITE" id="PS50983"/>
    </source>
</evidence>
<dbReference type="SUPFAM" id="SSF53807">
    <property type="entry name" value="Helical backbone' metal receptor"/>
    <property type="match status" value="1"/>
</dbReference>
<keyword evidence="4" id="KW-0408">Iron</keyword>
<feature type="signal peptide" evidence="6">
    <location>
        <begin position="1"/>
        <end position="19"/>
    </location>
</feature>
<dbReference type="PROSITE" id="PS50983">
    <property type="entry name" value="FE_B12_PBP"/>
    <property type="match status" value="1"/>
</dbReference>
<dbReference type="Proteomes" id="UP000249185">
    <property type="component" value="Unassembled WGS sequence"/>
</dbReference>
<feature type="domain" description="Fe/B12 periplasmic-binding" evidence="7">
    <location>
        <begin position="38"/>
        <end position="297"/>
    </location>
</feature>
<evidence type="ECO:0000256" key="3">
    <source>
        <dbReference type="ARBA" id="ARBA00022448"/>
    </source>
</evidence>
<evidence type="ECO:0000256" key="4">
    <source>
        <dbReference type="ARBA" id="ARBA00022496"/>
    </source>
</evidence>
<accession>A0A2W5NDK6</accession>
<sequence>MVSRIVLSLCALLAGPAFAEPVTIETARGPVAAERPERVVVFDIAALDTLDALGVAPVGAPDNLYLPALEHLRGQLEPVGTLFEPDFEAVAALDPDLIIIGGRSAAQFDALAKIAPTIDMTIAGAPSLTGDARARLVAYGTLFGKEAEAEQLAGELDAAVAGAKAAIADKGDGLVLLTNGTKMSAYGPGSRFGWVHSELGLPAAVETSYEGSHGEGVSFEFVAKANPDWLVVIDRAAAVGQEGASARETLDNPLVAGTTAWTKEQLVFLDPTSMYIANGGVRSLTGLLGQITEAFDK</sequence>
<proteinExistence type="inferred from homology"/>
<gene>
    <name evidence="8" type="ORF">DI556_03260</name>
</gene>
<dbReference type="AlphaFoldDB" id="A0A2W5NDK6"/>
<comment type="caution">
    <text evidence="8">The sequence shown here is derived from an EMBL/GenBank/DDBJ whole genome shotgun (WGS) entry which is preliminary data.</text>
</comment>
<dbReference type="GO" id="GO:1901678">
    <property type="term" value="P:iron coordination entity transport"/>
    <property type="evidence" value="ECO:0007669"/>
    <property type="project" value="UniProtKB-ARBA"/>
</dbReference>
<keyword evidence="5 6" id="KW-0732">Signal</keyword>
<dbReference type="CDD" id="cd01140">
    <property type="entry name" value="FatB"/>
    <property type="match status" value="1"/>
</dbReference>
<evidence type="ECO:0000256" key="1">
    <source>
        <dbReference type="ARBA" id="ARBA00004196"/>
    </source>
</evidence>
<evidence type="ECO:0000313" key="9">
    <source>
        <dbReference type="Proteomes" id="UP000249185"/>
    </source>
</evidence>
<dbReference type="GO" id="GO:0030288">
    <property type="term" value="C:outer membrane-bounded periplasmic space"/>
    <property type="evidence" value="ECO:0007669"/>
    <property type="project" value="TreeGrafter"/>
</dbReference>
<dbReference type="EMBL" id="QFPW01000002">
    <property type="protein sequence ID" value="PZQ51204.1"/>
    <property type="molecule type" value="Genomic_DNA"/>
</dbReference>
<evidence type="ECO:0000256" key="6">
    <source>
        <dbReference type="SAM" id="SignalP"/>
    </source>
</evidence>
<dbReference type="InterPro" id="IPR033870">
    <property type="entry name" value="FatB"/>
</dbReference>
<dbReference type="PANTHER" id="PTHR30532:SF28">
    <property type="entry name" value="PETROBACTIN-BINDING PROTEIN YCLQ"/>
    <property type="match status" value="1"/>
</dbReference>
<comment type="similarity">
    <text evidence="2">Belongs to the bacterial solute-binding protein 8 family.</text>
</comment>
<evidence type="ECO:0000256" key="5">
    <source>
        <dbReference type="ARBA" id="ARBA00022729"/>
    </source>
</evidence>
<evidence type="ECO:0000256" key="2">
    <source>
        <dbReference type="ARBA" id="ARBA00008814"/>
    </source>
</evidence>
<dbReference type="Gene3D" id="3.40.50.1980">
    <property type="entry name" value="Nitrogenase molybdenum iron protein domain"/>
    <property type="match status" value="2"/>
</dbReference>
<reference evidence="8 9" key="1">
    <citation type="submission" date="2017-08" db="EMBL/GenBank/DDBJ databases">
        <title>Infants hospitalized years apart are colonized by the same room-sourced microbial strains.</title>
        <authorList>
            <person name="Brooks B."/>
            <person name="Olm M.R."/>
            <person name="Firek B.A."/>
            <person name="Baker R."/>
            <person name="Thomas B.C."/>
            <person name="Morowitz M.J."/>
            <person name="Banfield J.F."/>
        </authorList>
    </citation>
    <scope>NUCLEOTIDE SEQUENCE [LARGE SCALE GENOMIC DNA]</scope>
    <source>
        <strain evidence="8">S2_005_002_R2_34</strain>
    </source>
</reference>
<evidence type="ECO:0000313" key="8">
    <source>
        <dbReference type="EMBL" id="PZQ51204.1"/>
    </source>
</evidence>
<dbReference type="InterPro" id="IPR051313">
    <property type="entry name" value="Bact_iron-sidero_bind"/>
</dbReference>
<keyword evidence="4" id="KW-0406">Ion transport</keyword>
<organism evidence="8 9">
    <name type="scientific">Rhodovulum sulfidophilum</name>
    <name type="common">Rhodobacter sulfidophilus</name>
    <dbReference type="NCBI Taxonomy" id="35806"/>
    <lineage>
        <taxon>Bacteria</taxon>
        <taxon>Pseudomonadati</taxon>
        <taxon>Pseudomonadota</taxon>
        <taxon>Alphaproteobacteria</taxon>
        <taxon>Rhodobacterales</taxon>
        <taxon>Paracoccaceae</taxon>
        <taxon>Rhodovulum</taxon>
    </lineage>
</organism>
<dbReference type="Pfam" id="PF01497">
    <property type="entry name" value="Peripla_BP_2"/>
    <property type="match status" value="1"/>
</dbReference>
<keyword evidence="4" id="KW-0410">Iron transport</keyword>
<comment type="subcellular location">
    <subcellularLocation>
        <location evidence="1">Cell envelope</location>
    </subcellularLocation>
</comment>